<dbReference type="InterPro" id="IPR043502">
    <property type="entry name" value="DNA/RNA_pol_sf"/>
</dbReference>
<dbReference type="PANTHER" id="PTHR31635:SF196">
    <property type="entry name" value="REVERSE TRANSCRIPTASE DOMAIN-CONTAINING PROTEIN-RELATED"/>
    <property type="match status" value="1"/>
</dbReference>
<dbReference type="SUPFAM" id="SSF56672">
    <property type="entry name" value="DNA/RNA polymerases"/>
    <property type="match status" value="1"/>
</dbReference>
<proteinExistence type="predicted"/>
<dbReference type="Pfam" id="PF00078">
    <property type="entry name" value="RVT_1"/>
    <property type="match status" value="1"/>
</dbReference>
<protein>
    <recommendedName>
        <fullName evidence="1">Reverse transcriptase domain-containing protein</fullName>
    </recommendedName>
</protein>
<keyword evidence="3" id="KW-1185">Reference proteome</keyword>
<feature type="domain" description="Reverse transcriptase" evidence="1">
    <location>
        <begin position="159"/>
        <end position="214"/>
    </location>
</feature>
<dbReference type="Proteomes" id="UP001318860">
    <property type="component" value="Unassembled WGS sequence"/>
</dbReference>
<dbReference type="EMBL" id="JABTTQ020002105">
    <property type="protein sequence ID" value="KAK6125806.1"/>
    <property type="molecule type" value="Genomic_DNA"/>
</dbReference>
<reference evidence="2 3" key="1">
    <citation type="journal article" date="2021" name="Comput. Struct. Biotechnol. J.">
        <title>De novo genome assembly of the potent medicinal plant Rehmannia glutinosa using nanopore technology.</title>
        <authorList>
            <person name="Ma L."/>
            <person name="Dong C."/>
            <person name="Song C."/>
            <person name="Wang X."/>
            <person name="Zheng X."/>
            <person name="Niu Y."/>
            <person name="Chen S."/>
            <person name="Feng W."/>
        </authorList>
    </citation>
    <scope>NUCLEOTIDE SEQUENCE [LARGE SCALE GENOMIC DNA]</scope>
    <source>
        <strain evidence="2">DH-2019</strain>
    </source>
</reference>
<gene>
    <name evidence="2" type="ORF">DH2020_040450</name>
</gene>
<name>A0ABR0UU41_REHGL</name>
<evidence type="ECO:0000313" key="2">
    <source>
        <dbReference type="EMBL" id="KAK6125806.1"/>
    </source>
</evidence>
<dbReference type="PANTHER" id="PTHR31635">
    <property type="entry name" value="REVERSE TRANSCRIPTASE DOMAIN-CONTAINING PROTEIN-RELATED"/>
    <property type="match status" value="1"/>
</dbReference>
<accession>A0ABR0UU41</accession>
<evidence type="ECO:0000313" key="3">
    <source>
        <dbReference type="Proteomes" id="UP001318860"/>
    </source>
</evidence>
<sequence>MCHQRARANWIKDGDKNTGFFHKLANGRQARNSIDRIMTVAGGWVEDHNDIVKEFGDYYRHLFAAEEQLDMEVALNAIDRKATKEMNDLLNRHFETEKVVAALAQMHPTKSPGPDGMPALFYHKFWSFIKSDILSATLKILNNESSPKSINDTFIVLIPKKKKPERVTDYRPISLCNVIFKLVTKTIANRLKLILPDLIHHTQSAFVPGRLITDNAMLALRYFII</sequence>
<organism evidence="2 3">
    <name type="scientific">Rehmannia glutinosa</name>
    <name type="common">Chinese foxglove</name>
    <dbReference type="NCBI Taxonomy" id="99300"/>
    <lineage>
        <taxon>Eukaryota</taxon>
        <taxon>Viridiplantae</taxon>
        <taxon>Streptophyta</taxon>
        <taxon>Embryophyta</taxon>
        <taxon>Tracheophyta</taxon>
        <taxon>Spermatophyta</taxon>
        <taxon>Magnoliopsida</taxon>
        <taxon>eudicotyledons</taxon>
        <taxon>Gunneridae</taxon>
        <taxon>Pentapetalae</taxon>
        <taxon>asterids</taxon>
        <taxon>lamiids</taxon>
        <taxon>Lamiales</taxon>
        <taxon>Orobanchaceae</taxon>
        <taxon>Rehmannieae</taxon>
        <taxon>Rehmannia</taxon>
    </lineage>
</organism>
<dbReference type="InterPro" id="IPR000477">
    <property type="entry name" value="RT_dom"/>
</dbReference>
<comment type="caution">
    <text evidence="2">The sequence shown here is derived from an EMBL/GenBank/DDBJ whole genome shotgun (WGS) entry which is preliminary data.</text>
</comment>
<evidence type="ECO:0000259" key="1">
    <source>
        <dbReference type="Pfam" id="PF00078"/>
    </source>
</evidence>